<dbReference type="InterPro" id="IPR018724">
    <property type="entry name" value="2OG-Fe_dioxygenase"/>
</dbReference>
<dbReference type="RefSeq" id="WP_050072479.1">
    <property type="nucleotide sequence ID" value="NZ_CABHXO010000034.1"/>
</dbReference>
<dbReference type="OrthoDB" id="6681382at2"/>
<protein>
    <submittedName>
        <fullName evidence="1">Uncharacterized protein conserved in bacteria</fullName>
    </submittedName>
</protein>
<dbReference type="Gene3D" id="2.60.120.620">
    <property type="entry name" value="q2cbj1_9rhob like domain"/>
    <property type="match status" value="1"/>
</dbReference>
<dbReference type="AlphaFoldDB" id="A0A0T9LHC1"/>
<name>A0A0T9LHC1_YERIN</name>
<accession>A0A0T9LHC1</accession>
<dbReference type="Proteomes" id="UP000038750">
    <property type="component" value="Unassembled WGS sequence"/>
</dbReference>
<sequence length="288" mass="33630">MGIKYKIIHFNINDLGIDINSVKNALSFKSLAWDTNDIKISQLKFLARKFYNDKTVIFQEAQRYLDDRTPPPNIKKLILLLSEEDRQTFYAYKPFRKRSISRFIVKSINNQWEVSNIESPESTNFTQHPDSPSDLRKLKRRFPPMDLATSHSFILKKLIIRFVEMLCECEHERKIKKVEVTCHQMSLIIDNTMNSVCNSPEGLHQDGSDYIVSALVIDKYNIDGGTSKLYCTEREEFIKSHTLNCGEGLFHIDRNSTIWHKVTPIKLKEPSIKIGYRNILGFDFNYIQ</sequence>
<proteinExistence type="predicted"/>
<dbReference type="Pfam" id="PF10014">
    <property type="entry name" value="2OG-Fe_Oxy_2"/>
    <property type="match status" value="1"/>
</dbReference>
<dbReference type="GO" id="GO:0051213">
    <property type="term" value="F:dioxygenase activity"/>
    <property type="evidence" value="ECO:0007669"/>
    <property type="project" value="InterPro"/>
</dbReference>
<evidence type="ECO:0000313" key="2">
    <source>
        <dbReference type="Proteomes" id="UP000038750"/>
    </source>
</evidence>
<dbReference type="EMBL" id="CPZJ01000001">
    <property type="protein sequence ID" value="CNE95095.1"/>
    <property type="molecule type" value="Genomic_DNA"/>
</dbReference>
<organism evidence="1 2">
    <name type="scientific">Yersinia intermedia</name>
    <dbReference type="NCBI Taxonomy" id="631"/>
    <lineage>
        <taxon>Bacteria</taxon>
        <taxon>Pseudomonadati</taxon>
        <taxon>Pseudomonadota</taxon>
        <taxon>Gammaproteobacteria</taxon>
        <taxon>Enterobacterales</taxon>
        <taxon>Yersiniaceae</taxon>
        <taxon>Yersinia</taxon>
    </lineage>
</organism>
<dbReference type="eggNOG" id="COG4340">
    <property type="taxonomic scope" value="Bacteria"/>
</dbReference>
<dbReference type="STRING" id="631.CH53_1142"/>
<gene>
    <name evidence="1" type="ORF">ERS008530_00012</name>
</gene>
<evidence type="ECO:0000313" key="1">
    <source>
        <dbReference type="EMBL" id="CNE95095.1"/>
    </source>
</evidence>
<reference evidence="1 2" key="1">
    <citation type="submission" date="2015-03" db="EMBL/GenBank/DDBJ databases">
        <authorList>
            <person name="Murphy D."/>
        </authorList>
    </citation>
    <scope>NUCLEOTIDE SEQUENCE [LARGE SCALE GENOMIC DNA]</scope>
    <source>
        <strain evidence="1 2">BR165/97</strain>
    </source>
</reference>